<feature type="transmembrane region" description="Helical" evidence="1">
    <location>
        <begin position="16"/>
        <end position="37"/>
    </location>
</feature>
<keyword evidence="1" id="KW-0812">Transmembrane</keyword>
<keyword evidence="1" id="KW-1133">Transmembrane helix</keyword>
<reference evidence="3" key="1">
    <citation type="submission" date="2011-03" db="EMBL/GenBank/DDBJ databases">
        <title>Draft genome sequence of Brevundimonas diminuta.</title>
        <authorList>
            <person name="Brown P.J.B."/>
            <person name="Buechlein A."/>
            <person name="Hemmerich C."/>
            <person name="Brun Y.V."/>
        </authorList>
    </citation>
    <scope>NUCLEOTIDE SEQUENCE [LARGE SCALE GENOMIC DNA]</scope>
    <source>
        <strain evidence="3">C19</strain>
    </source>
</reference>
<proteinExistence type="predicted"/>
<sequence>MIKGTETRAPLWKRHAFSVGMLVVGGLVGFTGSRFVSPLMSGRPWSDHLSMLIAVALGVLGVIILAGRWIGPLGRAMTQSDSNRLDPLMKRLLSLQGITLILAGLAMGAVPLLSAAAIDRSLATLVYAGVVAVLAVQTGVNVLIWRRGDEFHRRAMLETGALSFWILQGALFLWAAAERLNLVPALTSWDLMAVTMAVYLVLSSFVAWRLGNT</sequence>
<feature type="transmembrane region" description="Helical" evidence="1">
    <location>
        <begin position="189"/>
        <end position="208"/>
    </location>
</feature>
<evidence type="ECO:0000313" key="2">
    <source>
        <dbReference type="EMBL" id="EGF93455.1"/>
    </source>
</evidence>
<protein>
    <submittedName>
        <fullName evidence="2">Putative membrane protein</fullName>
    </submittedName>
</protein>
<feature type="transmembrane region" description="Helical" evidence="1">
    <location>
        <begin position="124"/>
        <end position="144"/>
    </location>
</feature>
<dbReference type="EMBL" id="GL883077">
    <property type="protein sequence ID" value="EGF93455.1"/>
    <property type="molecule type" value="Genomic_DNA"/>
</dbReference>
<dbReference type="AlphaFoldDB" id="F4QL80"/>
<feature type="transmembrane region" description="Helical" evidence="1">
    <location>
        <begin position="92"/>
        <end position="118"/>
    </location>
</feature>
<accession>F4QL80</accession>
<evidence type="ECO:0000256" key="1">
    <source>
        <dbReference type="SAM" id="Phobius"/>
    </source>
</evidence>
<dbReference type="HOGENOM" id="CLU_1238370_0_0_5"/>
<organism evidence="2 3">
    <name type="scientific">Asticcacaulis biprosthecium C19</name>
    <dbReference type="NCBI Taxonomy" id="715226"/>
    <lineage>
        <taxon>Bacteria</taxon>
        <taxon>Pseudomonadati</taxon>
        <taxon>Pseudomonadota</taxon>
        <taxon>Alphaproteobacteria</taxon>
        <taxon>Caulobacterales</taxon>
        <taxon>Caulobacteraceae</taxon>
        <taxon>Asticcacaulis</taxon>
    </lineage>
</organism>
<gene>
    <name evidence="2" type="ORF">ABI_18950</name>
</gene>
<dbReference type="eggNOG" id="ENOG50331BB">
    <property type="taxonomic scope" value="Bacteria"/>
</dbReference>
<evidence type="ECO:0000313" key="3">
    <source>
        <dbReference type="Proteomes" id="UP000006512"/>
    </source>
</evidence>
<keyword evidence="3" id="KW-1185">Reference proteome</keyword>
<keyword evidence="1" id="KW-0472">Membrane</keyword>
<name>F4QL80_9CAUL</name>
<dbReference type="OrthoDB" id="7566369at2"/>
<feature type="transmembrane region" description="Helical" evidence="1">
    <location>
        <begin position="49"/>
        <end position="71"/>
    </location>
</feature>
<dbReference type="RefSeq" id="WP_006272652.1">
    <property type="nucleotide sequence ID" value="NZ_GL883077.1"/>
</dbReference>
<dbReference type="Proteomes" id="UP000006512">
    <property type="component" value="Unassembled WGS sequence"/>
</dbReference>
<dbReference type="STRING" id="715226.ABI_18950"/>
<feature type="transmembrane region" description="Helical" evidence="1">
    <location>
        <begin position="156"/>
        <end position="177"/>
    </location>
</feature>